<keyword evidence="2" id="KW-1185">Reference proteome</keyword>
<name>A0ABW5WN21_9FLAO</name>
<gene>
    <name evidence="1" type="ORF">ACFS5M_06125</name>
</gene>
<evidence type="ECO:0000313" key="1">
    <source>
        <dbReference type="EMBL" id="MFD2823237.1"/>
    </source>
</evidence>
<dbReference type="EMBL" id="JBHUOV010000001">
    <property type="protein sequence ID" value="MFD2823237.1"/>
    <property type="molecule type" value="Genomic_DNA"/>
</dbReference>
<organism evidence="1 2">
    <name type="scientific">Lacinutrix iliipiscaria</name>
    <dbReference type="NCBI Taxonomy" id="1230532"/>
    <lineage>
        <taxon>Bacteria</taxon>
        <taxon>Pseudomonadati</taxon>
        <taxon>Bacteroidota</taxon>
        <taxon>Flavobacteriia</taxon>
        <taxon>Flavobacteriales</taxon>
        <taxon>Flavobacteriaceae</taxon>
        <taxon>Lacinutrix</taxon>
    </lineage>
</organism>
<dbReference type="Proteomes" id="UP001597533">
    <property type="component" value="Unassembled WGS sequence"/>
</dbReference>
<dbReference type="RefSeq" id="WP_183486825.1">
    <property type="nucleotide sequence ID" value="NZ_JBHUOV010000001.1"/>
</dbReference>
<accession>A0ABW5WN21</accession>
<protein>
    <submittedName>
        <fullName evidence="1">Uncharacterized protein</fullName>
    </submittedName>
</protein>
<sequence length="178" mass="20859">MAKDKDLKKNEIDLEEIKKLAAEADKNKNFQLGFETEFEDNILQLDIVDDIQNPDKSYKVYYAIEGILRTHLPKGDKYKEVRDFVREEKIIFLTGGMKKDETGKRGADSRQAYISTHLEVALNALLKWVQEGGNTFDLFMTFRQLNIDRGYFRKDQLSEFNQSLIKSIHYNPKKDKKE</sequence>
<reference evidence="2" key="1">
    <citation type="journal article" date="2019" name="Int. J. Syst. Evol. Microbiol.">
        <title>The Global Catalogue of Microorganisms (GCM) 10K type strain sequencing project: providing services to taxonomists for standard genome sequencing and annotation.</title>
        <authorList>
            <consortium name="The Broad Institute Genomics Platform"/>
            <consortium name="The Broad Institute Genome Sequencing Center for Infectious Disease"/>
            <person name="Wu L."/>
            <person name="Ma J."/>
        </authorList>
    </citation>
    <scope>NUCLEOTIDE SEQUENCE [LARGE SCALE GENOMIC DNA]</scope>
    <source>
        <strain evidence="2">KCTC 32141</strain>
    </source>
</reference>
<comment type="caution">
    <text evidence="1">The sequence shown here is derived from an EMBL/GenBank/DDBJ whole genome shotgun (WGS) entry which is preliminary data.</text>
</comment>
<evidence type="ECO:0000313" key="2">
    <source>
        <dbReference type="Proteomes" id="UP001597533"/>
    </source>
</evidence>
<proteinExistence type="predicted"/>